<protein>
    <submittedName>
        <fullName evidence="3">Uncharacterized protein</fullName>
    </submittedName>
</protein>
<feature type="region of interest" description="Disordered" evidence="1">
    <location>
        <begin position="1"/>
        <end position="37"/>
    </location>
</feature>
<proteinExistence type="predicted"/>
<evidence type="ECO:0000313" key="4">
    <source>
        <dbReference type="Proteomes" id="UP001162131"/>
    </source>
</evidence>
<keyword evidence="2" id="KW-0812">Transmembrane</keyword>
<feature type="transmembrane region" description="Helical" evidence="2">
    <location>
        <begin position="200"/>
        <end position="219"/>
    </location>
</feature>
<gene>
    <name evidence="3" type="ORF">BSTOLATCC_MIC20570</name>
</gene>
<dbReference type="AlphaFoldDB" id="A0AAU9JBI3"/>
<feature type="region of interest" description="Disordered" evidence="1">
    <location>
        <begin position="57"/>
        <end position="87"/>
    </location>
</feature>
<keyword evidence="2" id="KW-0472">Membrane</keyword>
<organism evidence="3 4">
    <name type="scientific">Blepharisma stoltei</name>
    <dbReference type="NCBI Taxonomy" id="1481888"/>
    <lineage>
        <taxon>Eukaryota</taxon>
        <taxon>Sar</taxon>
        <taxon>Alveolata</taxon>
        <taxon>Ciliophora</taxon>
        <taxon>Postciliodesmatophora</taxon>
        <taxon>Heterotrichea</taxon>
        <taxon>Heterotrichida</taxon>
        <taxon>Blepharismidae</taxon>
        <taxon>Blepharisma</taxon>
    </lineage>
</organism>
<evidence type="ECO:0000256" key="1">
    <source>
        <dbReference type="SAM" id="MobiDB-lite"/>
    </source>
</evidence>
<comment type="caution">
    <text evidence="3">The sequence shown here is derived from an EMBL/GenBank/DDBJ whole genome shotgun (WGS) entry which is preliminary data.</text>
</comment>
<evidence type="ECO:0000256" key="2">
    <source>
        <dbReference type="SAM" id="Phobius"/>
    </source>
</evidence>
<keyword evidence="2" id="KW-1133">Transmembrane helix</keyword>
<evidence type="ECO:0000313" key="3">
    <source>
        <dbReference type="EMBL" id="CAG9318086.1"/>
    </source>
</evidence>
<sequence length="473" mass="56312">MAEYNEYNISKFNDKSLSPNSAQTREKSPTKSSYSSLRVGSPIRFQYLNIRPRSSYVTAPSTKKIGPPDSTSSHLGPGRYYHAPNASGPSFEFSRSSRFQDQANLSHDISQFLKQRQQLFEEKETKKIEENKDMRKYSPDQKILRAKSMSRRQRARSDIARQAKNCIYEAVKKDRQEQLAEKFKKLDMRMRKNEVFKVRLSWIAIFTMFGSANVIRVKLKRKIQLRRRAMATLKWLRQVSKCVGKIAILGRKIRRIRANRVLQFHLVNRAKRWLKKRRERNMNTIVNMIETSITSSVMLKTMFSWQQKLYAIQRGMKRFIMMKRTYYFVWLNKWNETEHEIFEKNPVRKGKRRKTIKEKTQKTGASSIPEEIKEIYIREYARKRVKEYNEKYHRYVIETQNLNEYIETHLKGIGSWNSEIDKITYPSRPIAPNISSELTKDLMSEMIHSAERDRMKWSQIIEAEQKKILMSKK</sequence>
<name>A0AAU9JBI3_9CILI</name>
<accession>A0AAU9JBI3</accession>
<keyword evidence="4" id="KW-1185">Reference proteome</keyword>
<dbReference type="Proteomes" id="UP001162131">
    <property type="component" value="Unassembled WGS sequence"/>
</dbReference>
<dbReference type="EMBL" id="CAJZBQ010000020">
    <property type="protein sequence ID" value="CAG9318086.1"/>
    <property type="molecule type" value="Genomic_DNA"/>
</dbReference>
<feature type="compositionally biased region" description="Polar residues" evidence="1">
    <location>
        <begin position="7"/>
        <end position="23"/>
    </location>
</feature>
<reference evidence="3" key="1">
    <citation type="submission" date="2021-09" db="EMBL/GenBank/DDBJ databases">
        <authorList>
            <consortium name="AG Swart"/>
            <person name="Singh M."/>
            <person name="Singh A."/>
            <person name="Seah K."/>
            <person name="Emmerich C."/>
        </authorList>
    </citation>
    <scope>NUCLEOTIDE SEQUENCE</scope>
    <source>
        <strain evidence="3">ATCC30299</strain>
    </source>
</reference>